<dbReference type="SUPFAM" id="SSF53474">
    <property type="entry name" value="alpha/beta-Hydrolases"/>
    <property type="match status" value="1"/>
</dbReference>
<dbReference type="EMBL" id="JABSTV010001248">
    <property type="protein sequence ID" value="KAH7969103.1"/>
    <property type="molecule type" value="Genomic_DNA"/>
</dbReference>
<dbReference type="AlphaFoldDB" id="A0A9D4T433"/>
<protein>
    <submittedName>
        <fullName evidence="1">Uncharacterized protein</fullName>
    </submittedName>
</protein>
<sequence>MDMLALLSMRPEYNDKVDLVVAYGPGGNTSRMGPPMSLVMPFTPLITAFVYPFSKAGYVGTSDGLSELLAELCKIFNGKACALGFLTTLYASPYQLNATRLPVYVGHVPVGSTLQNMNHYYQIYRAKDFVMYDHGAKENRKRYGQLRAENSGVQLLSGGLEVTKQLRLAYSSRCKSSVQLGRAVEAHLFTFNDHP</sequence>
<keyword evidence="2" id="KW-1185">Reference proteome</keyword>
<evidence type="ECO:0000313" key="2">
    <source>
        <dbReference type="Proteomes" id="UP000821837"/>
    </source>
</evidence>
<evidence type="ECO:0000313" key="1">
    <source>
        <dbReference type="EMBL" id="KAH7969103.1"/>
    </source>
</evidence>
<accession>A0A9D4T433</accession>
<proteinExistence type="predicted"/>
<organism evidence="1 2">
    <name type="scientific">Rhipicephalus sanguineus</name>
    <name type="common">Brown dog tick</name>
    <name type="synonym">Ixodes sanguineus</name>
    <dbReference type="NCBI Taxonomy" id="34632"/>
    <lineage>
        <taxon>Eukaryota</taxon>
        <taxon>Metazoa</taxon>
        <taxon>Ecdysozoa</taxon>
        <taxon>Arthropoda</taxon>
        <taxon>Chelicerata</taxon>
        <taxon>Arachnida</taxon>
        <taxon>Acari</taxon>
        <taxon>Parasitiformes</taxon>
        <taxon>Ixodida</taxon>
        <taxon>Ixodoidea</taxon>
        <taxon>Ixodidae</taxon>
        <taxon>Rhipicephalinae</taxon>
        <taxon>Rhipicephalus</taxon>
        <taxon>Rhipicephalus</taxon>
    </lineage>
</organism>
<reference evidence="1" key="2">
    <citation type="submission" date="2021-09" db="EMBL/GenBank/DDBJ databases">
        <authorList>
            <person name="Jia N."/>
            <person name="Wang J."/>
            <person name="Shi W."/>
            <person name="Du L."/>
            <person name="Sun Y."/>
            <person name="Zhan W."/>
            <person name="Jiang J."/>
            <person name="Wang Q."/>
            <person name="Zhang B."/>
            <person name="Ji P."/>
            <person name="Sakyi L.B."/>
            <person name="Cui X."/>
            <person name="Yuan T."/>
            <person name="Jiang B."/>
            <person name="Yang W."/>
            <person name="Lam T.T.-Y."/>
            <person name="Chang Q."/>
            <person name="Ding S."/>
            <person name="Wang X."/>
            <person name="Zhu J."/>
            <person name="Ruan X."/>
            <person name="Zhao L."/>
            <person name="Wei J."/>
            <person name="Que T."/>
            <person name="Du C."/>
            <person name="Cheng J."/>
            <person name="Dai P."/>
            <person name="Han X."/>
            <person name="Huang E."/>
            <person name="Gao Y."/>
            <person name="Liu J."/>
            <person name="Shao H."/>
            <person name="Ye R."/>
            <person name="Li L."/>
            <person name="Wei W."/>
            <person name="Wang X."/>
            <person name="Wang C."/>
            <person name="Huo Q."/>
            <person name="Li W."/>
            <person name="Guo W."/>
            <person name="Chen H."/>
            <person name="Chen S."/>
            <person name="Zhou L."/>
            <person name="Zhou L."/>
            <person name="Ni X."/>
            <person name="Tian J."/>
            <person name="Zhou Y."/>
            <person name="Sheng Y."/>
            <person name="Liu T."/>
            <person name="Pan Y."/>
            <person name="Xia L."/>
            <person name="Li J."/>
            <person name="Zhao F."/>
            <person name="Cao W."/>
        </authorList>
    </citation>
    <scope>NUCLEOTIDE SEQUENCE</scope>
    <source>
        <strain evidence="1">Rsan-2018</strain>
        <tissue evidence="1">Larvae</tissue>
    </source>
</reference>
<dbReference type="Gene3D" id="3.40.50.1820">
    <property type="entry name" value="alpha/beta hydrolase"/>
    <property type="match status" value="1"/>
</dbReference>
<dbReference type="InterPro" id="IPR029058">
    <property type="entry name" value="AB_hydrolase_fold"/>
</dbReference>
<dbReference type="Proteomes" id="UP000821837">
    <property type="component" value="Unassembled WGS sequence"/>
</dbReference>
<dbReference type="VEuPathDB" id="VectorBase:RSAN_051078"/>
<dbReference type="PANTHER" id="PTHR11005">
    <property type="entry name" value="LYSOSOMAL ACID LIPASE-RELATED"/>
    <property type="match status" value="1"/>
</dbReference>
<reference evidence="1" key="1">
    <citation type="journal article" date="2020" name="Cell">
        <title>Large-Scale Comparative Analyses of Tick Genomes Elucidate Their Genetic Diversity and Vector Capacities.</title>
        <authorList>
            <consortium name="Tick Genome and Microbiome Consortium (TIGMIC)"/>
            <person name="Jia N."/>
            <person name="Wang J."/>
            <person name="Shi W."/>
            <person name="Du L."/>
            <person name="Sun Y."/>
            <person name="Zhan W."/>
            <person name="Jiang J.F."/>
            <person name="Wang Q."/>
            <person name="Zhang B."/>
            <person name="Ji P."/>
            <person name="Bell-Sakyi L."/>
            <person name="Cui X.M."/>
            <person name="Yuan T.T."/>
            <person name="Jiang B.G."/>
            <person name="Yang W.F."/>
            <person name="Lam T.T."/>
            <person name="Chang Q.C."/>
            <person name="Ding S.J."/>
            <person name="Wang X.J."/>
            <person name="Zhu J.G."/>
            <person name="Ruan X.D."/>
            <person name="Zhao L."/>
            <person name="Wei J.T."/>
            <person name="Ye R.Z."/>
            <person name="Que T.C."/>
            <person name="Du C.H."/>
            <person name="Zhou Y.H."/>
            <person name="Cheng J.X."/>
            <person name="Dai P.F."/>
            <person name="Guo W.B."/>
            <person name="Han X.H."/>
            <person name="Huang E.J."/>
            <person name="Li L.F."/>
            <person name="Wei W."/>
            <person name="Gao Y.C."/>
            <person name="Liu J.Z."/>
            <person name="Shao H.Z."/>
            <person name="Wang X."/>
            <person name="Wang C.C."/>
            <person name="Yang T.C."/>
            <person name="Huo Q.B."/>
            <person name="Li W."/>
            <person name="Chen H.Y."/>
            <person name="Chen S.E."/>
            <person name="Zhou L.G."/>
            <person name="Ni X.B."/>
            <person name="Tian J.H."/>
            <person name="Sheng Y."/>
            <person name="Liu T."/>
            <person name="Pan Y.S."/>
            <person name="Xia L.Y."/>
            <person name="Li J."/>
            <person name="Zhao F."/>
            <person name="Cao W.C."/>
        </authorList>
    </citation>
    <scope>NUCLEOTIDE SEQUENCE</scope>
    <source>
        <strain evidence="1">Rsan-2018</strain>
    </source>
</reference>
<name>A0A9D4T433_RHISA</name>
<gene>
    <name evidence="1" type="ORF">HPB52_014637</name>
</gene>
<comment type="caution">
    <text evidence="1">The sequence shown here is derived from an EMBL/GenBank/DDBJ whole genome shotgun (WGS) entry which is preliminary data.</text>
</comment>